<dbReference type="AlphaFoldDB" id="A0DVG1"/>
<protein>
    <submittedName>
        <fullName evidence="1">Uncharacterized protein</fullName>
    </submittedName>
</protein>
<dbReference type="EMBL" id="CT868603">
    <property type="protein sequence ID" value="CAK87028.1"/>
    <property type="molecule type" value="Genomic_DNA"/>
</dbReference>
<evidence type="ECO:0000313" key="1">
    <source>
        <dbReference type="EMBL" id="CAK87028.1"/>
    </source>
</evidence>
<dbReference type="GeneID" id="5040210"/>
<dbReference type="HOGENOM" id="CLU_2890619_0_0_1"/>
<dbReference type="Proteomes" id="UP000000600">
    <property type="component" value="Unassembled WGS sequence"/>
</dbReference>
<gene>
    <name evidence="1" type="ORF">GSPATT00039792001</name>
</gene>
<evidence type="ECO:0000313" key="2">
    <source>
        <dbReference type="Proteomes" id="UP000000600"/>
    </source>
</evidence>
<dbReference type="KEGG" id="ptm:GSPATT00039792001"/>
<accession>A0DVG1</accession>
<keyword evidence="2" id="KW-1185">Reference proteome</keyword>
<name>A0DVG1_PARTE</name>
<proteinExistence type="predicted"/>
<dbReference type="RefSeq" id="XP_001454425.1">
    <property type="nucleotide sequence ID" value="XM_001454388.1"/>
</dbReference>
<dbReference type="InParanoid" id="A0DVG1"/>
<sequence>MTQSQRVNQIPNYMKSLGSSFYIYLADALFKIGKRDESKQWYINARNAGFDKDIIDNIMKELI</sequence>
<reference evidence="1 2" key="1">
    <citation type="journal article" date="2006" name="Nature">
        <title>Global trends of whole-genome duplications revealed by the ciliate Paramecium tetraurelia.</title>
        <authorList>
            <consortium name="Genoscope"/>
            <person name="Aury J.-M."/>
            <person name="Jaillon O."/>
            <person name="Duret L."/>
            <person name="Noel B."/>
            <person name="Jubin C."/>
            <person name="Porcel B.M."/>
            <person name="Segurens B."/>
            <person name="Daubin V."/>
            <person name="Anthouard V."/>
            <person name="Aiach N."/>
            <person name="Arnaiz O."/>
            <person name="Billaut A."/>
            <person name="Beisson J."/>
            <person name="Blanc I."/>
            <person name="Bouhouche K."/>
            <person name="Camara F."/>
            <person name="Duharcourt S."/>
            <person name="Guigo R."/>
            <person name="Gogendeau D."/>
            <person name="Katinka M."/>
            <person name="Keller A.-M."/>
            <person name="Kissmehl R."/>
            <person name="Klotz C."/>
            <person name="Koll F."/>
            <person name="Le Moue A."/>
            <person name="Lepere C."/>
            <person name="Malinsky S."/>
            <person name="Nowacki M."/>
            <person name="Nowak J.K."/>
            <person name="Plattner H."/>
            <person name="Poulain J."/>
            <person name="Ruiz F."/>
            <person name="Serrano V."/>
            <person name="Zagulski M."/>
            <person name="Dessen P."/>
            <person name="Betermier M."/>
            <person name="Weissenbach J."/>
            <person name="Scarpelli C."/>
            <person name="Schachter V."/>
            <person name="Sperling L."/>
            <person name="Meyer E."/>
            <person name="Cohen J."/>
            <person name="Wincker P."/>
        </authorList>
    </citation>
    <scope>NUCLEOTIDE SEQUENCE [LARGE SCALE GENOMIC DNA]</scope>
    <source>
        <strain evidence="1 2">Stock d4-2</strain>
    </source>
</reference>
<organism evidence="1 2">
    <name type="scientific">Paramecium tetraurelia</name>
    <dbReference type="NCBI Taxonomy" id="5888"/>
    <lineage>
        <taxon>Eukaryota</taxon>
        <taxon>Sar</taxon>
        <taxon>Alveolata</taxon>
        <taxon>Ciliophora</taxon>
        <taxon>Intramacronucleata</taxon>
        <taxon>Oligohymenophorea</taxon>
        <taxon>Peniculida</taxon>
        <taxon>Parameciidae</taxon>
        <taxon>Paramecium</taxon>
    </lineage>
</organism>